<dbReference type="RefSeq" id="WP_266741090.1">
    <property type="nucleotide sequence ID" value="NZ_CP108011.1"/>
</dbReference>
<dbReference type="InterPro" id="IPR036388">
    <property type="entry name" value="WH-like_DNA-bd_sf"/>
</dbReference>
<dbReference type="PROSITE" id="PS50995">
    <property type="entry name" value="HTH_MARR_2"/>
    <property type="match status" value="1"/>
</dbReference>
<sequence length="173" mass="18541">MSASQEVAAPQADPVCTDKLPSAARGGPVSHAISRVARLHRTTAAKLLRGAGLYPGQEFVMMHLWDRGPVRQSDLIKAVELDPSTITKMLQRLEQSGHVTRSPDPKDRRAVLVEATEKSCGLLDEVTLAWAGLEEHALAGLSQAERTQLVALLSRVEANLCTETGDCPAPQGS</sequence>
<feature type="domain" description="HTH marR-type" evidence="4">
    <location>
        <begin position="26"/>
        <end position="158"/>
    </location>
</feature>
<dbReference type="InterPro" id="IPR036390">
    <property type="entry name" value="WH_DNA-bd_sf"/>
</dbReference>
<organism evidence="5 6">
    <name type="scientific">Streptomyces phaeochromogenes</name>
    <dbReference type="NCBI Taxonomy" id="1923"/>
    <lineage>
        <taxon>Bacteria</taxon>
        <taxon>Bacillati</taxon>
        <taxon>Actinomycetota</taxon>
        <taxon>Actinomycetes</taxon>
        <taxon>Kitasatosporales</taxon>
        <taxon>Streptomycetaceae</taxon>
        <taxon>Streptomyces</taxon>
        <taxon>Streptomyces phaeochromogenes group</taxon>
    </lineage>
</organism>
<evidence type="ECO:0000256" key="3">
    <source>
        <dbReference type="ARBA" id="ARBA00023163"/>
    </source>
</evidence>
<protein>
    <submittedName>
        <fullName evidence="5">MarR family winged helix-turn-helix transcriptional regulator</fullName>
    </submittedName>
</protein>
<keyword evidence="6" id="KW-1185">Reference proteome</keyword>
<proteinExistence type="predicted"/>
<dbReference type="InterPro" id="IPR000835">
    <property type="entry name" value="HTH_MarR-typ"/>
</dbReference>
<keyword evidence="1" id="KW-0805">Transcription regulation</keyword>
<dbReference type="PANTHER" id="PTHR42756">
    <property type="entry name" value="TRANSCRIPTIONAL REGULATOR, MARR"/>
    <property type="match status" value="1"/>
</dbReference>
<dbReference type="PROSITE" id="PS01117">
    <property type="entry name" value="HTH_MARR_1"/>
    <property type="match status" value="1"/>
</dbReference>
<dbReference type="InterPro" id="IPR023187">
    <property type="entry name" value="Tscrpt_reg_MarR-type_CS"/>
</dbReference>
<dbReference type="PANTHER" id="PTHR42756:SF1">
    <property type="entry name" value="TRANSCRIPTIONAL REPRESSOR OF EMRAB OPERON"/>
    <property type="match status" value="1"/>
</dbReference>
<dbReference type="PRINTS" id="PR00598">
    <property type="entry name" value="HTHMARR"/>
</dbReference>
<accession>A0ABZ1HMI7</accession>
<evidence type="ECO:0000256" key="1">
    <source>
        <dbReference type="ARBA" id="ARBA00023015"/>
    </source>
</evidence>
<dbReference type="Proteomes" id="UP001340816">
    <property type="component" value="Chromosome"/>
</dbReference>
<evidence type="ECO:0000313" key="5">
    <source>
        <dbReference type="EMBL" id="WSD18716.1"/>
    </source>
</evidence>
<dbReference type="SUPFAM" id="SSF46785">
    <property type="entry name" value="Winged helix' DNA-binding domain"/>
    <property type="match status" value="1"/>
</dbReference>
<evidence type="ECO:0000313" key="6">
    <source>
        <dbReference type="Proteomes" id="UP001340816"/>
    </source>
</evidence>
<keyword evidence="3" id="KW-0804">Transcription</keyword>
<evidence type="ECO:0000256" key="2">
    <source>
        <dbReference type="ARBA" id="ARBA00023125"/>
    </source>
</evidence>
<dbReference type="GeneID" id="93927796"/>
<name>A0ABZ1HMI7_STRPH</name>
<dbReference type="SMART" id="SM00347">
    <property type="entry name" value="HTH_MARR"/>
    <property type="match status" value="1"/>
</dbReference>
<evidence type="ECO:0000259" key="4">
    <source>
        <dbReference type="PROSITE" id="PS50995"/>
    </source>
</evidence>
<reference evidence="5 6" key="1">
    <citation type="submission" date="2022-10" db="EMBL/GenBank/DDBJ databases">
        <title>The complete genomes of actinobacterial strains from the NBC collection.</title>
        <authorList>
            <person name="Joergensen T.S."/>
            <person name="Alvarez Arevalo M."/>
            <person name="Sterndorff E.B."/>
            <person name="Faurdal D."/>
            <person name="Vuksanovic O."/>
            <person name="Mourched A.-S."/>
            <person name="Charusanti P."/>
            <person name="Shaw S."/>
            <person name="Blin K."/>
            <person name="Weber T."/>
        </authorList>
    </citation>
    <scope>NUCLEOTIDE SEQUENCE [LARGE SCALE GENOMIC DNA]</scope>
    <source>
        <strain evidence="5 6">NBC 01752</strain>
    </source>
</reference>
<dbReference type="EMBL" id="CP109135">
    <property type="protein sequence ID" value="WSD18716.1"/>
    <property type="molecule type" value="Genomic_DNA"/>
</dbReference>
<keyword evidence="2" id="KW-0238">DNA-binding</keyword>
<dbReference type="Pfam" id="PF01047">
    <property type="entry name" value="MarR"/>
    <property type="match status" value="1"/>
</dbReference>
<dbReference type="Gene3D" id="1.10.10.10">
    <property type="entry name" value="Winged helix-like DNA-binding domain superfamily/Winged helix DNA-binding domain"/>
    <property type="match status" value="1"/>
</dbReference>
<gene>
    <name evidence="5" type="ORF">OHB35_38815</name>
</gene>